<feature type="domain" description="HTH cro/C1-type" evidence="1">
    <location>
        <begin position="4"/>
        <end position="29"/>
    </location>
</feature>
<dbReference type="InterPro" id="IPR001387">
    <property type="entry name" value="Cro/C1-type_HTH"/>
</dbReference>
<name>A0A5B2W8N1_9PSEU</name>
<proteinExistence type="predicted"/>
<reference evidence="2 3" key="2">
    <citation type="submission" date="2019-09" db="EMBL/GenBank/DDBJ databases">
        <authorList>
            <person name="Jin C."/>
        </authorList>
    </citation>
    <scope>NUCLEOTIDE SEQUENCE [LARGE SCALE GENOMIC DNA]</scope>
    <source>
        <strain evidence="2 3">AN110305</strain>
    </source>
</reference>
<evidence type="ECO:0000313" key="3">
    <source>
        <dbReference type="Proteomes" id="UP000323454"/>
    </source>
</evidence>
<protein>
    <recommendedName>
        <fullName evidence="1">HTH cro/C1-type domain-containing protein</fullName>
    </recommendedName>
</protein>
<dbReference type="EMBL" id="VUOB01000118">
    <property type="protein sequence ID" value="KAA2247178.1"/>
    <property type="molecule type" value="Genomic_DNA"/>
</dbReference>
<dbReference type="Gene3D" id="1.10.260.40">
    <property type="entry name" value="lambda repressor-like DNA-binding domains"/>
    <property type="match status" value="1"/>
</dbReference>
<sequence length="150" mass="17095">MLRQGRRTNPTYRTIDALARFFGVSPAYFFDASPAPETDLTAVDRPTAPPEHQGRATRFTFNASTWPPQDRRYDSTLVAHVELIRPDRWWVRQGGEGGPVYNAVADTWDTDWAARHAEDDQEDAYFADLDEAIRRAQALLVRWNASVTRG</sequence>
<comment type="caution">
    <text evidence="2">The sequence shown here is derived from an EMBL/GenBank/DDBJ whole genome shotgun (WGS) entry which is preliminary data.</text>
</comment>
<dbReference type="OrthoDB" id="2679623at2"/>
<accession>A0A5B2W8N1</accession>
<dbReference type="GO" id="GO:0003677">
    <property type="term" value="F:DNA binding"/>
    <property type="evidence" value="ECO:0007669"/>
    <property type="project" value="InterPro"/>
</dbReference>
<dbReference type="InterPro" id="IPR010982">
    <property type="entry name" value="Lambda_DNA-bd_dom_sf"/>
</dbReference>
<dbReference type="PROSITE" id="PS50943">
    <property type="entry name" value="HTH_CROC1"/>
    <property type="match status" value="1"/>
</dbReference>
<dbReference type="Proteomes" id="UP000323454">
    <property type="component" value="Unassembled WGS sequence"/>
</dbReference>
<evidence type="ECO:0000259" key="1">
    <source>
        <dbReference type="PROSITE" id="PS50943"/>
    </source>
</evidence>
<dbReference type="AlphaFoldDB" id="A0A5B2W8N1"/>
<organism evidence="2 3">
    <name type="scientific">Solihabitans fulvus</name>
    <dbReference type="NCBI Taxonomy" id="1892852"/>
    <lineage>
        <taxon>Bacteria</taxon>
        <taxon>Bacillati</taxon>
        <taxon>Actinomycetota</taxon>
        <taxon>Actinomycetes</taxon>
        <taxon>Pseudonocardiales</taxon>
        <taxon>Pseudonocardiaceae</taxon>
        <taxon>Solihabitans</taxon>
    </lineage>
</organism>
<keyword evidence="3" id="KW-1185">Reference proteome</keyword>
<gene>
    <name evidence="2" type="ORF">F0L68_40385</name>
</gene>
<reference evidence="2 3" key="1">
    <citation type="submission" date="2019-09" db="EMBL/GenBank/DDBJ databases">
        <title>Goodfellowia gen. nov., a new genus of the Pseudonocardineae related to Actinoalloteichus, containing Goodfellowia coeruleoviolacea gen. nov., comb. nov. gen. nov., comb. nov.</title>
        <authorList>
            <person name="Labeda D."/>
        </authorList>
    </citation>
    <scope>NUCLEOTIDE SEQUENCE [LARGE SCALE GENOMIC DNA]</scope>
    <source>
        <strain evidence="2 3">AN110305</strain>
    </source>
</reference>
<evidence type="ECO:0000313" key="2">
    <source>
        <dbReference type="EMBL" id="KAA2247178.1"/>
    </source>
</evidence>